<keyword evidence="7" id="KW-1185">Reference proteome</keyword>
<feature type="coiled-coil region" evidence="5">
    <location>
        <begin position="31"/>
        <end position="58"/>
    </location>
</feature>
<evidence type="ECO:0000256" key="4">
    <source>
        <dbReference type="ARBA" id="ARBA00023242"/>
    </source>
</evidence>
<dbReference type="SUPFAM" id="SSF47459">
    <property type="entry name" value="HLH, helix-loop-helix DNA-binding domain"/>
    <property type="match status" value="1"/>
</dbReference>
<sequence>MKQHATYLDLGALLPIDSSISKKRNSARLILNRAVEYISELEQEIEKLTLRKNDMLASVKHKQSAAAITCNFIDIRRQFWYMKSNKASSSYEYSAEDTKMVLSQTCCRM</sequence>
<name>A0ABR2G9F0_9ROSI</name>
<reference evidence="6 7" key="1">
    <citation type="journal article" date="2024" name="G3 (Bethesda)">
        <title>Genome assembly of Hibiscus sabdariffa L. provides insights into metabolisms of medicinal natural products.</title>
        <authorList>
            <person name="Kim T."/>
        </authorList>
    </citation>
    <scope>NUCLEOTIDE SEQUENCE [LARGE SCALE GENOMIC DNA]</scope>
    <source>
        <strain evidence="6">TK-2024</strain>
        <tissue evidence="6">Old leaves</tissue>
    </source>
</reference>
<accession>A0ABR2G9F0</accession>
<dbReference type="InterPro" id="IPR036638">
    <property type="entry name" value="HLH_DNA-bd_sf"/>
</dbReference>
<evidence type="ECO:0000256" key="2">
    <source>
        <dbReference type="ARBA" id="ARBA00023015"/>
    </source>
</evidence>
<dbReference type="Gene3D" id="4.10.280.10">
    <property type="entry name" value="Helix-loop-helix DNA-binding domain"/>
    <property type="match status" value="1"/>
</dbReference>
<comment type="caution">
    <text evidence="6">The sequence shown here is derived from an EMBL/GenBank/DDBJ whole genome shotgun (WGS) entry which is preliminary data.</text>
</comment>
<evidence type="ECO:0008006" key="8">
    <source>
        <dbReference type="Google" id="ProtNLM"/>
    </source>
</evidence>
<evidence type="ECO:0000256" key="1">
    <source>
        <dbReference type="ARBA" id="ARBA00004123"/>
    </source>
</evidence>
<keyword evidence="3" id="KW-0804">Transcription</keyword>
<evidence type="ECO:0000256" key="3">
    <source>
        <dbReference type="ARBA" id="ARBA00023163"/>
    </source>
</evidence>
<gene>
    <name evidence="6" type="ORF">V6N12_065688</name>
</gene>
<proteinExistence type="predicted"/>
<evidence type="ECO:0000313" key="6">
    <source>
        <dbReference type="EMBL" id="KAK8597212.1"/>
    </source>
</evidence>
<dbReference type="Proteomes" id="UP001472677">
    <property type="component" value="Unassembled WGS sequence"/>
</dbReference>
<organism evidence="6 7">
    <name type="scientific">Hibiscus sabdariffa</name>
    <name type="common">roselle</name>
    <dbReference type="NCBI Taxonomy" id="183260"/>
    <lineage>
        <taxon>Eukaryota</taxon>
        <taxon>Viridiplantae</taxon>
        <taxon>Streptophyta</taxon>
        <taxon>Embryophyta</taxon>
        <taxon>Tracheophyta</taxon>
        <taxon>Spermatophyta</taxon>
        <taxon>Magnoliopsida</taxon>
        <taxon>eudicotyledons</taxon>
        <taxon>Gunneridae</taxon>
        <taxon>Pentapetalae</taxon>
        <taxon>rosids</taxon>
        <taxon>malvids</taxon>
        <taxon>Malvales</taxon>
        <taxon>Malvaceae</taxon>
        <taxon>Malvoideae</taxon>
        <taxon>Hibiscus</taxon>
    </lineage>
</organism>
<keyword evidence="4" id="KW-0539">Nucleus</keyword>
<evidence type="ECO:0000256" key="5">
    <source>
        <dbReference type="SAM" id="Coils"/>
    </source>
</evidence>
<evidence type="ECO:0000313" key="7">
    <source>
        <dbReference type="Proteomes" id="UP001472677"/>
    </source>
</evidence>
<keyword evidence="5" id="KW-0175">Coiled coil</keyword>
<protein>
    <recommendedName>
        <fullName evidence="8">BHLH domain-containing protein</fullName>
    </recommendedName>
</protein>
<comment type="subcellular location">
    <subcellularLocation>
        <location evidence="1">Nucleus</location>
    </subcellularLocation>
</comment>
<keyword evidence="2" id="KW-0805">Transcription regulation</keyword>
<dbReference type="EMBL" id="JBBPBM010000002">
    <property type="protein sequence ID" value="KAK8597212.1"/>
    <property type="molecule type" value="Genomic_DNA"/>
</dbReference>